<proteinExistence type="predicted"/>
<keyword evidence="1" id="KW-0812">Transmembrane</keyword>
<sequence length="182" mass="20392">MKKKIKKLQPESYRVLPKPWAKEDKLKASLGGFTLIEVVVSMFVLTMGTLAIIGVISSSLGTIRTFKQSVIAANLAQEALEVVRNIRDSNWIEEEVYDTGLSAGEYCVDYNSASLSLCASHRLYWDGTKYSHNTLGDATNFFRTVGISNQVDAEGIDYVQVSVTVDWDSREITAENHLYDWK</sequence>
<dbReference type="AlphaFoldDB" id="A0A1G2HHZ2"/>
<keyword evidence="1" id="KW-1133">Transmembrane helix</keyword>
<evidence type="ECO:0000313" key="2">
    <source>
        <dbReference type="EMBL" id="OGZ61508.1"/>
    </source>
</evidence>
<dbReference type="Proteomes" id="UP000176770">
    <property type="component" value="Unassembled WGS sequence"/>
</dbReference>
<name>A0A1G2HHZ2_9BACT</name>
<protein>
    <recommendedName>
        <fullName evidence="4">Type IV pilus modification protein PilV</fullName>
    </recommendedName>
</protein>
<organism evidence="2 3">
    <name type="scientific">Candidatus Spechtbacteria bacterium RIFCSPLOWO2_12_FULL_38_22</name>
    <dbReference type="NCBI Taxonomy" id="1802165"/>
    <lineage>
        <taxon>Bacteria</taxon>
        <taxon>Candidatus Spechtiibacteriota</taxon>
    </lineage>
</organism>
<comment type="caution">
    <text evidence="2">The sequence shown here is derived from an EMBL/GenBank/DDBJ whole genome shotgun (WGS) entry which is preliminary data.</text>
</comment>
<dbReference type="STRING" id="1802165.A3F94_01515"/>
<evidence type="ECO:0000313" key="3">
    <source>
        <dbReference type="Proteomes" id="UP000176770"/>
    </source>
</evidence>
<dbReference type="EMBL" id="MHOK01000022">
    <property type="protein sequence ID" value="OGZ61508.1"/>
    <property type="molecule type" value="Genomic_DNA"/>
</dbReference>
<reference evidence="2 3" key="1">
    <citation type="journal article" date="2016" name="Nat. Commun.">
        <title>Thousands of microbial genomes shed light on interconnected biogeochemical processes in an aquifer system.</title>
        <authorList>
            <person name="Anantharaman K."/>
            <person name="Brown C.T."/>
            <person name="Hug L.A."/>
            <person name="Sharon I."/>
            <person name="Castelle C.J."/>
            <person name="Probst A.J."/>
            <person name="Thomas B.C."/>
            <person name="Singh A."/>
            <person name="Wilkins M.J."/>
            <person name="Karaoz U."/>
            <person name="Brodie E.L."/>
            <person name="Williams K.H."/>
            <person name="Hubbard S.S."/>
            <person name="Banfield J.F."/>
        </authorList>
    </citation>
    <scope>NUCLEOTIDE SEQUENCE [LARGE SCALE GENOMIC DNA]</scope>
</reference>
<keyword evidence="1" id="KW-0472">Membrane</keyword>
<gene>
    <name evidence="2" type="ORF">A3F94_01515</name>
</gene>
<evidence type="ECO:0000256" key="1">
    <source>
        <dbReference type="SAM" id="Phobius"/>
    </source>
</evidence>
<dbReference type="InterPro" id="IPR012902">
    <property type="entry name" value="N_methyl_site"/>
</dbReference>
<accession>A0A1G2HHZ2</accession>
<feature type="transmembrane region" description="Helical" evidence="1">
    <location>
        <begin position="30"/>
        <end position="56"/>
    </location>
</feature>
<dbReference type="PROSITE" id="PS00409">
    <property type="entry name" value="PROKAR_NTER_METHYL"/>
    <property type="match status" value="1"/>
</dbReference>
<evidence type="ECO:0008006" key="4">
    <source>
        <dbReference type="Google" id="ProtNLM"/>
    </source>
</evidence>